<keyword evidence="2" id="KW-0472">Membrane</keyword>
<gene>
    <name evidence="3" type="ORF">BV898_07497</name>
</gene>
<name>A0A1W0WTE9_HYPEX</name>
<accession>A0A1W0WTE9</accession>
<keyword evidence="2" id="KW-0812">Transmembrane</keyword>
<proteinExistence type="predicted"/>
<feature type="region of interest" description="Disordered" evidence="1">
    <location>
        <begin position="1"/>
        <end position="36"/>
    </location>
</feature>
<feature type="transmembrane region" description="Helical" evidence="2">
    <location>
        <begin position="68"/>
        <end position="89"/>
    </location>
</feature>
<comment type="caution">
    <text evidence="3">The sequence shown here is derived from an EMBL/GenBank/DDBJ whole genome shotgun (WGS) entry which is preliminary data.</text>
</comment>
<evidence type="ECO:0000256" key="1">
    <source>
        <dbReference type="SAM" id="MobiDB-lite"/>
    </source>
</evidence>
<evidence type="ECO:0000256" key="2">
    <source>
        <dbReference type="SAM" id="Phobius"/>
    </source>
</evidence>
<dbReference type="EMBL" id="MTYJ01000049">
    <property type="protein sequence ID" value="OQV18488.1"/>
    <property type="molecule type" value="Genomic_DNA"/>
</dbReference>
<protein>
    <submittedName>
        <fullName evidence="3">Uncharacterized protein</fullName>
    </submittedName>
</protein>
<organism evidence="3 4">
    <name type="scientific">Hypsibius exemplaris</name>
    <name type="common">Freshwater tardigrade</name>
    <dbReference type="NCBI Taxonomy" id="2072580"/>
    <lineage>
        <taxon>Eukaryota</taxon>
        <taxon>Metazoa</taxon>
        <taxon>Ecdysozoa</taxon>
        <taxon>Tardigrada</taxon>
        <taxon>Eutardigrada</taxon>
        <taxon>Parachela</taxon>
        <taxon>Hypsibioidea</taxon>
        <taxon>Hypsibiidae</taxon>
        <taxon>Hypsibius</taxon>
    </lineage>
</organism>
<evidence type="ECO:0000313" key="4">
    <source>
        <dbReference type="Proteomes" id="UP000192578"/>
    </source>
</evidence>
<keyword evidence="2" id="KW-1133">Transmembrane helix</keyword>
<dbReference type="AlphaFoldDB" id="A0A1W0WTE9"/>
<evidence type="ECO:0000313" key="3">
    <source>
        <dbReference type="EMBL" id="OQV18488.1"/>
    </source>
</evidence>
<sequence>MTVVDGSASPVTPPLPHVAATGEEAERRANRPAADGRQPVKLSVQGILLLALRYLGIGLLLTTQVSLGIGYIFLLSAVEFFLILIYAAAHLSRYCGRKISLFSLAKTHTS</sequence>
<dbReference type="Proteomes" id="UP000192578">
    <property type="component" value="Unassembled WGS sequence"/>
</dbReference>
<keyword evidence="4" id="KW-1185">Reference proteome</keyword>
<reference evidence="4" key="1">
    <citation type="submission" date="2017-01" db="EMBL/GenBank/DDBJ databases">
        <title>Comparative genomics of anhydrobiosis in the tardigrade Hypsibius dujardini.</title>
        <authorList>
            <person name="Yoshida Y."/>
            <person name="Koutsovoulos G."/>
            <person name="Laetsch D."/>
            <person name="Stevens L."/>
            <person name="Kumar S."/>
            <person name="Horikawa D."/>
            <person name="Ishino K."/>
            <person name="Komine S."/>
            <person name="Tomita M."/>
            <person name="Blaxter M."/>
            <person name="Arakawa K."/>
        </authorList>
    </citation>
    <scope>NUCLEOTIDE SEQUENCE [LARGE SCALE GENOMIC DNA]</scope>
    <source>
        <strain evidence="4">Z151</strain>
    </source>
</reference>